<reference evidence="1" key="1">
    <citation type="journal article" date="2020" name="J Insects Food Feed">
        <title>The yellow mealworm (Tenebrio molitor) genome: a resource for the emerging insects as food and feed industry.</title>
        <authorList>
            <person name="Eriksson T."/>
            <person name="Andere A."/>
            <person name="Kelstrup H."/>
            <person name="Emery V."/>
            <person name="Picard C."/>
        </authorList>
    </citation>
    <scope>NUCLEOTIDE SEQUENCE</scope>
    <source>
        <strain evidence="1">Stoneville</strain>
        <tissue evidence="1">Whole head</tissue>
    </source>
</reference>
<organism evidence="1 2">
    <name type="scientific">Tenebrio molitor</name>
    <name type="common">Yellow mealworm beetle</name>
    <dbReference type="NCBI Taxonomy" id="7067"/>
    <lineage>
        <taxon>Eukaryota</taxon>
        <taxon>Metazoa</taxon>
        <taxon>Ecdysozoa</taxon>
        <taxon>Arthropoda</taxon>
        <taxon>Hexapoda</taxon>
        <taxon>Insecta</taxon>
        <taxon>Pterygota</taxon>
        <taxon>Neoptera</taxon>
        <taxon>Endopterygota</taxon>
        <taxon>Coleoptera</taxon>
        <taxon>Polyphaga</taxon>
        <taxon>Cucujiformia</taxon>
        <taxon>Tenebrionidae</taxon>
        <taxon>Tenebrio</taxon>
    </lineage>
</organism>
<gene>
    <name evidence="1" type="ORF">GEV33_001613</name>
</gene>
<sequence length="58" mass="6930">MGVSYEFCDDPDAVQDSPRFVIRLRYQARHHSVILTYFHKMDHKRKNGTKHAIERTIN</sequence>
<protein>
    <submittedName>
        <fullName evidence="1">Uncharacterized protein</fullName>
    </submittedName>
</protein>
<evidence type="ECO:0000313" key="1">
    <source>
        <dbReference type="EMBL" id="KAH0821178.1"/>
    </source>
</evidence>
<accession>A0A8J6HX81</accession>
<proteinExistence type="predicted"/>
<dbReference type="EMBL" id="JABDTM020009144">
    <property type="protein sequence ID" value="KAH0821178.1"/>
    <property type="molecule type" value="Genomic_DNA"/>
</dbReference>
<keyword evidence="2" id="KW-1185">Reference proteome</keyword>
<comment type="caution">
    <text evidence="1">The sequence shown here is derived from an EMBL/GenBank/DDBJ whole genome shotgun (WGS) entry which is preliminary data.</text>
</comment>
<reference evidence="1" key="2">
    <citation type="submission" date="2021-08" db="EMBL/GenBank/DDBJ databases">
        <authorList>
            <person name="Eriksson T."/>
        </authorList>
    </citation>
    <scope>NUCLEOTIDE SEQUENCE</scope>
    <source>
        <strain evidence="1">Stoneville</strain>
        <tissue evidence="1">Whole head</tissue>
    </source>
</reference>
<name>A0A8J6HX81_TENMO</name>
<dbReference type="Proteomes" id="UP000719412">
    <property type="component" value="Unassembled WGS sequence"/>
</dbReference>
<evidence type="ECO:0000313" key="2">
    <source>
        <dbReference type="Proteomes" id="UP000719412"/>
    </source>
</evidence>
<dbReference type="AlphaFoldDB" id="A0A8J6HX81"/>